<evidence type="ECO:0000256" key="2">
    <source>
        <dbReference type="ARBA" id="ARBA00009840"/>
    </source>
</evidence>
<dbReference type="PANTHER" id="PTHR30563">
    <property type="entry name" value="DNA RECOMBINATION PROTEIN RMUC"/>
    <property type="match status" value="1"/>
</dbReference>
<keyword evidence="9" id="KW-1185">Reference proteome</keyword>
<gene>
    <name evidence="8" type="ORF">IMCC3088_1074</name>
</gene>
<name>F3L0Y2_9GAMM</name>
<dbReference type="InterPro" id="IPR003798">
    <property type="entry name" value="DNA_recombination_RmuC"/>
</dbReference>
<keyword evidence="7" id="KW-0472">Membrane</keyword>
<comment type="function">
    <text evidence="1">Involved in DNA recombination.</text>
</comment>
<evidence type="ECO:0000256" key="6">
    <source>
        <dbReference type="SAM" id="MobiDB-lite"/>
    </source>
</evidence>
<reference evidence="8 9" key="1">
    <citation type="journal article" date="2011" name="J. Bacteriol.">
        <title>Genome sequence of strain IMCC3088, a proteorhodopsin-containing marine bacterium belonging to the OM60/NOR5 clade.</title>
        <authorList>
            <person name="Jang Y."/>
            <person name="Oh H.M."/>
            <person name="Kang I."/>
            <person name="Lee K."/>
            <person name="Yang S.J."/>
            <person name="Cho J.C."/>
        </authorList>
    </citation>
    <scope>NUCLEOTIDE SEQUENCE [LARGE SCALE GENOMIC DNA]</scope>
    <source>
        <strain evidence="8 9">IMCC3088</strain>
    </source>
</reference>
<proteinExistence type="inferred from homology"/>
<dbReference type="eggNOG" id="COG1322">
    <property type="taxonomic scope" value="Bacteria"/>
</dbReference>
<dbReference type="STRING" id="2518989.IMCC3088_1074"/>
<keyword evidence="7" id="KW-1133">Transmembrane helix</keyword>
<dbReference type="Proteomes" id="UP000005615">
    <property type="component" value="Unassembled WGS sequence"/>
</dbReference>
<keyword evidence="3 5" id="KW-0175">Coiled coil</keyword>
<feature type="coiled-coil region" evidence="5">
    <location>
        <begin position="158"/>
        <end position="185"/>
    </location>
</feature>
<evidence type="ECO:0000256" key="1">
    <source>
        <dbReference type="ARBA" id="ARBA00003416"/>
    </source>
</evidence>
<keyword evidence="4" id="KW-0233">DNA recombination</keyword>
<feature type="compositionally biased region" description="Basic and acidic residues" evidence="6">
    <location>
        <begin position="429"/>
        <end position="441"/>
    </location>
</feature>
<evidence type="ECO:0000313" key="8">
    <source>
        <dbReference type="EMBL" id="EGG29927.1"/>
    </source>
</evidence>
<evidence type="ECO:0000313" key="9">
    <source>
        <dbReference type="Proteomes" id="UP000005615"/>
    </source>
</evidence>
<sequence length="447" mass="50707">MSDPTITIELSTLILAAALWTSLLLLIFLSKLGPYRINQRLLLEKQAELESQLSKESSRTHESEVLRQELSQSLAARTAEYEALQRAHKSIQTETERIRTEMSSEFRLLAQHLLEEKSAKLQEGSAELMGRTLTPLQTQLKDFRAKIEDVHEKQIQDRATLQGELEQIKQLNRQLSEDAENLAKALKGDKKLQGNWGEVVLEQILEHSGLRKGYEYDTQVAMRDDSGRKRLPDVIVHLPDKRDIVIDSKVSLVAYSQAMGATDQVERDAALKIHARNVATHIDTLASKNYELLEGLQTLDFVLLFIPIESAFITAFESEPELFRRAYDKGVIVVSPSTLLATLKTVQTVWRYEQQNRNAERIAEQAGRLFDQAVLVLESIQEVERYVNRASESLQQTKARLNTNKGNLVSRIGALSDLGARHKKQIPSDFKDQGRIDRNEVDSDDID</sequence>
<comment type="caution">
    <text evidence="8">The sequence shown here is derived from an EMBL/GenBank/DDBJ whole genome shotgun (WGS) entry which is preliminary data.</text>
</comment>
<feature type="transmembrane region" description="Helical" evidence="7">
    <location>
        <begin position="6"/>
        <end position="29"/>
    </location>
</feature>
<keyword evidence="7" id="KW-0812">Transmembrane</keyword>
<organism evidence="8 9">
    <name type="scientific">Aequoribacter fuscus</name>
    <dbReference type="NCBI Taxonomy" id="2518989"/>
    <lineage>
        <taxon>Bacteria</taxon>
        <taxon>Pseudomonadati</taxon>
        <taxon>Pseudomonadota</taxon>
        <taxon>Gammaproteobacteria</taxon>
        <taxon>Cellvibrionales</taxon>
        <taxon>Halieaceae</taxon>
        <taxon>Aequoribacter</taxon>
    </lineage>
</organism>
<dbReference type="EMBL" id="AEIG01000026">
    <property type="protein sequence ID" value="EGG29927.1"/>
    <property type="molecule type" value="Genomic_DNA"/>
</dbReference>
<dbReference type="PANTHER" id="PTHR30563:SF0">
    <property type="entry name" value="DNA RECOMBINATION PROTEIN RMUC"/>
    <property type="match status" value="1"/>
</dbReference>
<dbReference type="RefSeq" id="WP_009575364.1">
    <property type="nucleotide sequence ID" value="NZ_AEIG01000026.1"/>
</dbReference>
<dbReference type="Pfam" id="PF02646">
    <property type="entry name" value="RmuC"/>
    <property type="match status" value="1"/>
</dbReference>
<accession>F3L0Y2</accession>
<evidence type="ECO:0000256" key="3">
    <source>
        <dbReference type="ARBA" id="ARBA00023054"/>
    </source>
</evidence>
<evidence type="ECO:0000256" key="7">
    <source>
        <dbReference type="SAM" id="Phobius"/>
    </source>
</evidence>
<dbReference type="OrthoDB" id="9765111at2"/>
<dbReference type="AlphaFoldDB" id="F3L0Y2"/>
<comment type="similarity">
    <text evidence="2">Belongs to the RmuC family.</text>
</comment>
<dbReference type="GO" id="GO:0006310">
    <property type="term" value="P:DNA recombination"/>
    <property type="evidence" value="ECO:0007669"/>
    <property type="project" value="UniProtKB-KW"/>
</dbReference>
<protein>
    <submittedName>
        <fullName evidence="8">DNA recombination protein RmuC</fullName>
    </submittedName>
</protein>
<evidence type="ECO:0000256" key="5">
    <source>
        <dbReference type="SAM" id="Coils"/>
    </source>
</evidence>
<feature type="region of interest" description="Disordered" evidence="6">
    <location>
        <begin position="423"/>
        <end position="447"/>
    </location>
</feature>
<evidence type="ECO:0000256" key="4">
    <source>
        <dbReference type="ARBA" id="ARBA00023172"/>
    </source>
</evidence>